<dbReference type="Gene3D" id="2.30.29.50">
    <property type="entry name" value="Bacterial Pleckstrin homology domain"/>
    <property type="match status" value="1"/>
</dbReference>
<dbReference type="InterPro" id="IPR012544">
    <property type="entry name" value="PHb"/>
</dbReference>
<dbReference type="AlphaFoldDB" id="A0A330LZH7"/>
<protein>
    <recommendedName>
        <fullName evidence="1">Bacterial Pleckstrin homology domain-containing protein</fullName>
    </recommendedName>
</protein>
<name>A0A330LZH7_9GAMM</name>
<sequence length="75" mass="8364">MLGNALEVNLEELADELGPILADNEELHLAYKLIRDMFVSSNKRLILIDKQGLTGKKVSYHSIPYKAINALIIAN</sequence>
<dbReference type="KEGG" id="sbk:SHEWBE_1426"/>
<dbReference type="EMBL" id="LS483452">
    <property type="protein sequence ID" value="SQH75392.1"/>
    <property type="molecule type" value="Genomic_DNA"/>
</dbReference>
<dbReference type="SUPFAM" id="SSF50729">
    <property type="entry name" value="PH domain-like"/>
    <property type="match status" value="1"/>
</dbReference>
<dbReference type="Pfam" id="PF08000">
    <property type="entry name" value="bPH_1"/>
    <property type="match status" value="1"/>
</dbReference>
<gene>
    <name evidence="2" type="ORF">SHEWBE_1426</name>
</gene>
<evidence type="ECO:0000313" key="3">
    <source>
        <dbReference type="Proteomes" id="UP000250123"/>
    </source>
</evidence>
<organism evidence="2 3">
    <name type="scientific">Shewanella benthica</name>
    <dbReference type="NCBI Taxonomy" id="43661"/>
    <lineage>
        <taxon>Bacteria</taxon>
        <taxon>Pseudomonadati</taxon>
        <taxon>Pseudomonadota</taxon>
        <taxon>Gammaproteobacteria</taxon>
        <taxon>Alteromonadales</taxon>
        <taxon>Shewanellaceae</taxon>
        <taxon>Shewanella</taxon>
    </lineage>
</organism>
<accession>A0A330LZH7</accession>
<dbReference type="Proteomes" id="UP000250123">
    <property type="component" value="Chromosome SHEWBE"/>
</dbReference>
<proteinExistence type="predicted"/>
<dbReference type="InterPro" id="IPR037063">
    <property type="entry name" value="PHb_sf"/>
</dbReference>
<feature type="domain" description="Bacterial Pleckstrin homology" evidence="1">
    <location>
        <begin position="1"/>
        <end position="72"/>
    </location>
</feature>
<evidence type="ECO:0000313" key="2">
    <source>
        <dbReference type="EMBL" id="SQH75392.1"/>
    </source>
</evidence>
<reference evidence="3" key="1">
    <citation type="submission" date="2018-06" db="EMBL/GenBank/DDBJ databases">
        <authorList>
            <person name="Cea G.-C."/>
            <person name="William W."/>
        </authorList>
    </citation>
    <scope>NUCLEOTIDE SEQUENCE [LARGE SCALE GENOMIC DNA]</scope>
    <source>
        <strain evidence="3">DB21MT-2</strain>
    </source>
</reference>
<evidence type="ECO:0000259" key="1">
    <source>
        <dbReference type="Pfam" id="PF08000"/>
    </source>
</evidence>